<dbReference type="InParanoid" id="A0A5J5ELZ7"/>
<protein>
    <submittedName>
        <fullName evidence="1">Uncharacterized protein</fullName>
    </submittedName>
</protein>
<organism evidence="1 2">
    <name type="scientific">Sphaerosporella brunnea</name>
    <dbReference type="NCBI Taxonomy" id="1250544"/>
    <lineage>
        <taxon>Eukaryota</taxon>
        <taxon>Fungi</taxon>
        <taxon>Dikarya</taxon>
        <taxon>Ascomycota</taxon>
        <taxon>Pezizomycotina</taxon>
        <taxon>Pezizomycetes</taxon>
        <taxon>Pezizales</taxon>
        <taxon>Pyronemataceae</taxon>
        <taxon>Sphaerosporella</taxon>
    </lineage>
</organism>
<accession>A0A5J5ELZ7</accession>
<dbReference type="Proteomes" id="UP000326924">
    <property type="component" value="Unassembled WGS sequence"/>
</dbReference>
<proteinExistence type="predicted"/>
<sequence length="137" mass="14914">MGLGSRALLSPTSPSLLLSIGSALALGETSPSELDSNADLDLCYKEVYNELVRKDISPKGGDKRVRAEDGKPRLAYDHSLRGKGEKFVLITGQPSIGKTWFLSYVLVRRLLASRSAKRQSGSTLLPMSTCIRTSMQE</sequence>
<evidence type="ECO:0000313" key="1">
    <source>
        <dbReference type="EMBL" id="KAA8896066.1"/>
    </source>
</evidence>
<comment type="caution">
    <text evidence="1">The sequence shown here is derived from an EMBL/GenBank/DDBJ whole genome shotgun (WGS) entry which is preliminary data.</text>
</comment>
<evidence type="ECO:0000313" key="2">
    <source>
        <dbReference type="Proteomes" id="UP000326924"/>
    </source>
</evidence>
<gene>
    <name evidence="1" type="ORF">FN846DRAFT_893591</name>
</gene>
<dbReference type="AlphaFoldDB" id="A0A5J5ELZ7"/>
<reference evidence="1 2" key="1">
    <citation type="submission" date="2019-09" db="EMBL/GenBank/DDBJ databases">
        <title>Draft genome of the ectomycorrhizal ascomycete Sphaerosporella brunnea.</title>
        <authorList>
            <consortium name="DOE Joint Genome Institute"/>
            <person name="Benucci G.M."/>
            <person name="Marozzi G."/>
            <person name="Antonielli L."/>
            <person name="Sanchez S."/>
            <person name="Marco P."/>
            <person name="Wang X."/>
            <person name="Falini L.B."/>
            <person name="Barry K."/>
            <person name="Haridas S."/>
            <person name="Lipzen A."/>
            <person name="Labutti K."/>
            <person name="Grigoriev I.V."/>
            <person name="Murat C."/>
            <person name="Martin F."/>
            <person name="Albertini E."/>
            <person name="Donnini D."/>
            <person name="Bonito G."/>
        </authorList>
    </citation>
    <scope>NUCLEOTIDE SEQUENCE [LARGE SCALE GENOMIC DNA]</scope>
    <source>
        <strain evidence="1 2">Sb_GMNB300</strain>
    </source>
</reference>
<dbReference type="EMBL" id="VXIS01000229">
    <property type="protein sequence ID" value="KAA8896066.1"/>
    <property type="molecule type" value="Genomic_DNA"/>
</dbReference>
<keyword evidence="2" id="KW-1185">Reference proteome</keyword>
<name>A0A5J5ELZ7_9PEZI</name>
<dbReference type="OrthoDB" id="19861at2759"/>